<evidence type="ECO:0000313" key="1">
    <source>
        <dbReference type="EMBL" id="JAH91477.1"/>
    </source>
</evidence>
<reference evidence="1" key="1">
    <citation type="submission" date="2014-11" db="EMBL/GenBank/DDBJ databases">
        <authorList>
            <person name="Amaro Gonzalez C."/>
        </authorList>
    </citation>
    <scope>NUCLEOTIDE SEQUENCE</scope>
</reference>
<protein>
    <submittedName>
        <fullName evidence="1">Uncharacterized protein</fullName>
    </submittedName>
</protein>
<accession>A0A0E9WMA7</accession>
<organism evidence="1">
    <name type="scientific">Anguilla anguilla</name>
    <name type="common">European freshwater eel</name>
    <name type="synonym">Muraena anguilla</name>
    <dbReference type="NCBI Taxonomy" id="7936"/>
    <lineage>
        <taxon>Eukaryota</taxon>
        <taxon>Metazoa</taxon>
        <taxon>Chordata</taxon>
        <taxon>Craniata</taxon>
        <taxon>Vertebrata</taxon>
        <taxon>Euteleostomi</taxon>
        <taxon>Actinopterygii</taxon>
        <taxon>Neopterygii</taxon>
        <taxon>Teleostei</taxon>
        <taxon>Anguilliformes</taxon>
        <taxon>Anguillidae</taxon>
        <taxon>Anguilla</taxon>
    </lineage>
</organism>
<proteinExistence type="predicted"/>
<name>A0A0E9WMA7_ANGAN</name>
<sequence>MVFILFGEELYLTYKNVQMFPNSHPPFFRTVHHQCSTFVATAPKINETFFKMAVNFWHIRDKKSLKQHKTMKCAPLYAYKAFL</sequence>
<dbReference type="EMBL" id="GBXM01017100">
    <property type="protein sequence ID" value="JAH91477.1"/>
    <property type="molecule type" value="Transcribed_RNA"/>
</dbReference>
<reference evidence="1" key="2">
    <citation type="journal article" date="2015" name="Fish Shellfish Immunol.">
        <title>Early steps in the European eel (Anguilla anguilla)-Vibrio vulnificus interaction in the gills: Role of the RtxA13 toxin.</title>
        <authorList>
            <person name="Callol A."/>
            <person name="Pajuelo D."/>
            <person name="Ebbesson L."/>
            <person name="Teles M."/>
            <person name="MacKenzie S."/>
            <person name="Amaro C."/>
        </authorList>
    </citation>
    <scope>NUCLEOTIDE SEQUENCE</scope>
</reference>
<dbReference type="AlphaFoldDB" id="A0A0E9WMA7"/>